<dbReference type="Proteomes" id="UP000183832">
    <property type="component" value="Unassembled WGS sequence"/>
</dbReference>
<reference evidence="1 2" key="1">
    <citation type="submission" date="2015-04" db="EMBL/GenBank/DDBJ databases">
        <authorList>
            <person name="Syromyatnikov M.Y."/>
            <person name="Popov V.N."/>
        </authorList>
    </citation>
    <scope>NUCLEOTIDE SEQUENCE [LARGE SCALE GENOMIC DNA]</scope>
</reference>
<accession>A0A1J1IQT0</accession>
<organism evidence="1 2">
    <name type="scientific">Clunio marinus</name>
    <dbReference type="NCBI Taxonomy" id="568069"/>
    <lineage>
        <taxon>Eukaryota</taxon>
        <taxon>Metazoa</taxon>
        <taxon>Ecdysozoa</taxon>
        <taxon>Arthropoda</taxon>
        <taxon>Hexapoda</taxon>
        <taxon>Insecta</taxon>
        <taxon>Pterygota</taxon>
        <taxon>Neoptera</taxon>
        <taxon>Endopterygota</taxon>
        <taxon>Diptera</taxon>
        <taxon>Nematocera</taxon>
        <taxon>Chironomoidea</taxon>
        <taxon>Chironomidae</taxon>
        <taxon>Clunio</taxon>
    </lineage>
</organism>
<sequence>MNIMEKGMKETNHQKDLKTLENSFFRKRIKGKLSRFSKSFRFRLLSTSAQENVKKHLKFCQKFEKALSLGWD</sequence>
<gene>
    <name evidence="1" type="ORF">CLUMA_CG016085</name>
</gene>
<dbReference type="EMBL" id="CVRI01000058">
    <property type="protein sequence ID" value="CRL02597.1"/>
    <property type="molecule type" value="Genomic_DNA"/>
</dbReference>
<dbReference type="AlphaFoldDB" id="A0A1J1IQT0"/>
<evidence type="ECO:0000313" key="2">
    <source>
        <dbReference type="Proteomes" id="UP000183832"/>
    </source>
</evidence>
<name>A0A1J1IQT0_9DIPT</name>
<protein>
    <submittedName>
        <fullName evidence="1">CLUMA_CG016085, isoform A</fullName>
    </submittedName>
</protein>
<keyword evidence="2" id="KW-1185">Reference proteome</keyword>
<evidence type="ECO:0000313" key="1">
    <source>
        <dbReference type="EMBL" id="CRL02597.1"/>
    </source>
</evidence>
<proteinExistence type="predicted"/>